<keyword evidence="1" id="KW-0472">Membrane</keyword>
<gene>
    <name evidence="2" type="ORF">RSO01_36010</name>
</gene>
<dbReference type="Proteomes" id="UP000321058">
    <property type="component" value="Unassembled WGS sequence"/>
</dbReference>
<feature type="transmembrane region" description="Helical" evidence="1">
    <location>
        <begin position="20"/>
        <end position="53"/>
    </location>
</feature>
<dbReference type="AlphaFoldDB" id="A0A512NBX9"/>
<dbReference type="OrthoDB" id="7376275at2"/>
<keyword evidence="1" id="KW-1133">Transmembrane helix</keyword>
<sequence>MNGKQFLEMLARLPARVWLQAILGLIGFVVLAVLGFAVIAGVAAVVLVAILIFKARQWLASLFTGSPMPEPPARQDRKVIDVQYEIVDRSKDDVKR</sequence>
<protein>
    <submittedName>
        <fullName evidence="2">Uncharacterized protein</fullName>
    </submittedName>
</protein>
<keyword evidence="1" id="KW-0812">Transmembrane</keyword>
<comment type="caution">
    <text evidence="2">The sequence shown here is derived from an EMBL/GenBank/DDBJ whole genome shotgun (WGS) entry which is preliminary data.</text>
</comment>
<keyword evidence="3" id="KW-1185">Reference proteome</keyword>
<evidence type="ECO:0000256" key="1">
    <source>
        <dbReference type="SAM" id="Phobius"/>
    </source>
</evidence>
<organism evidence="2 3">
    <name type="scientific">Reyranella soli</name>
    <dbReference type="NCBI Taxonomy" id="1230389"/>
    <lineage>
        <taxon>Bacteria</taxon>
        <taxon>Pseudomonadati</taxon>
        <taxon>Pseudomonadota</taxon>
        <taxon>Alphaproteobacteria</taxon>
        <taxon>Hyphomicrobiales</taxon>
        <taxon>Reyranellaceae</taxon>
        <taxon>Reyranella</taxon>
    </lineage>
</organism>
<proteinExistence type="predicted"/>
<dbReference type="EMBL" id="BKAJ01000065">
    <property type="protein sequence ID" value="GEP56435.1"/>
    <property type="molecule type" value="Genomic_DNA"/>
</dbReference>
<evidence type="ECO:0000313" key="2">
    <source>
        <dbReference type="EMBL" id="GEP56435.1"/>
    </source>
</evidence>
<dbReference type="RefSeq" id="WP_147150523.1">
    <property type="nucleotide sequence ID" value="NZ_BKAJ01000065.1"/>
</dbReference>
<evidence type="ECO:0000313" key="3">
    <source>
        <dbReference type="Proteomes" id="UP000321058"/>
    </source>
</evidence>
<reference evidence="2 3" key="1">
    <citation type="submission" date="2019-07" db="EMBL/GenBank/DDBJ databases">
        <title>Whole genome shotgun sequence of Reyranella soli NBRC 108950.</title>
        <authorList>
            <person name="Hosoyama A."/>
            <person name="Uohara A."/>
            <person name="Ohji S."/>
            <person name="Ichikawa N."/>
        </authorList>
    </citation>
    <scope>NUCLEOTIDE SEQUENCE [LARGE SCALE GENOMIC DNA]</scope>
    <source>
        <strain evidence="2 3">NBRC 108950</strain>
    </source>
</reference>
<name>A0A512NBX9_9HYPH</name>
<accession>A0A512NBX9</accession>